<evidence type="ECO:0000313" key="1">
    <source>
        <dbReference type="EMBL" id="SEG77701.1"/>
    </source>
</evidence>
<accession>A0A1H6CXD3</accession>
<dbReference type="AlphaFoldDB" id="A0A1H6CXD3"/>
<dbReference type="EMBL" id="FNVT01000004">
    <property type="protein sequence ID" value="SEG77701.1"/>
    <property type="molecule type" value="Genomic_DNA"/>
</dbReference>
<dbReference type="Proteomes" id="UP000236732">
    <property type="component" value="Unassembled WGS sequence"/>
</dbReference>
<organism evidence="1 2">
    <name type="scientific">Nonomuraea solani</name>
    <dbReference type="NCBI Taxonomy" id="1144553"/>
    <lineage>
        <taxon>Bacteria</taxon>
        <taxon>Bacillati</taxon>
        <taxon>Actinomycetota</taxon>
        <taxon>Actinomycetes</taxon>
        <taxon>Streptosporangiales</taxon>
        <taxon>Streptosporangiaceae</taxon>
        <taxon>Nonomuraea</taxon>
    </lineage>
</organism>
<gene>
    <name evidence="1" type="ORF">SAMN05444920_104519</name>
</gene>
<dbReference type="Pfam" id="PF20062">
    <property type="entry name" value="DUF6461"/>
    <property type="match status" value="1"/>
</dbReference>
<evidence type="ECO:0000313" key="2">
    <source>
        <dbReference type="Proteomes" id="UP000236732"/>
    </source>
</evidence>
<keyword evidence="2" id="KW-1185">Reference proteome</keyword>
<protein>
    <submittedName>
        <fullName evidence="1">Uncharacterized protein</fullName>
    </submittedName>
</protein>
<sequence>MLLHPPSPNGLDRHMMIDDYAWFSCERYPDLADAYCFTYVRGLTPEQLVTRLGGRTEDFSLMTLGELVDAAYSRPDSDGMLFGATAVGDWVFMVEPNGLLGITEETIMPLSAGTRLVSHFLNIEGDDYFYWAEDGEIRFAFLSQEGYSPQTPGELVETMRRITSDHGHTYPHNGPAFLLAEQLTGIRLTPQLLEESIYLSGAVPEPS</sequence>
<name>A0A1H6CXD3_9ACTN</name>
<proteinExistence type="predicted"/>
<reference evidence="1 2" key="1">
    <citation type="submission" date="2016-10" db="EMBL/GenBank/DDBJ databases">
        <authorList>
            <person name="de Groot N.N."/>
        </authorList>
    </citation>
    <scope>NUCLEOTIDE SEQUENCE [LARGE SCALE GENOMIC DNA]</scope>
    <source>
        <strain evidence="1 2">CGMCC 4.7037</strain>
    </source>
</reference>
<dbReference type="InterPro" id="IPR045592">
    <property type="entry name" value="DUF6461"/>
</dbReference>